<dbReference type="OrthoDB" id="9801695at2"/>
<keyword evidence="3" id="KW-0472">Membrane</keyword>
<feature type="transmembrane region" description="Helical" evidence="3">
    <location>
        <begin position="28"/>
        <end position="49"/>
    </location>
</feature>
<dbReference type="EMBL" id="BJZU01000065">
    <property type="protein sequence ID" value="GEP05288.1"/>
    <property type="molecule type" value="Genomic_DNA"/>
</dbReference>
<evidence type="ECO:0000313" key="8">
    <source>
        <dbReference type="Proteomes" id="UP001156856"/>
    </source>
</evidence>
<dbReference type="Pfam" id="PF01464">
    <property type="entry name" value="SLT"/>
    <property type="match status" value="1"/>
</dbReference>
<reference evidence="6" key="4">
    <citation type="submission" date="2023-01" db="EMBL/GenBank/DDBJ databases">
        <title>Draft genome sequence of Methylobacterium oxalidis strain NBRC 107715.</title>
        <authorList>
            <person name="Sun Q."/>
            <person name="Mori K."/>
        </authorList>
    </citation>
    <scope>NUCLEOTIDE SEQUENCE</scope>
    <source>
        <strain evidence="6">NBRC 107715</strain>
    </source>
</reference>
<dbReference type="InterPro" id="IPR008258">
    <property type="entry name" value="Transglycosylase_SLT_dom_1"/>
</dbReference>
<keyword evidence="3" id="KW-1133">Transmembrane helix</keyword>
<sequence length="270" mass="29172">MRALRQTCEGEYRAGMARRVRVRTVRRALLGGAAASALAGVFILMPSGLTDRAALRPFRPATRLAFPEPEPARSLPSLVSLTMVTGPAHAYARRHPSDGSGPQLEATPFQTVEDAWTAAFFGDRQRMVAFIADAAVVNGLPVEFLMRLLRQESGLNHQAVSRAGAQGVAQFMPATASERGLADPFNPYEAIPKSAELLREHRIRFGNLGLAAAAYNAGAQRVRDWLAGRSSLPRETRAYVAQVTGRAADEWRQGEDVLASADPLAGISLR</sequence>
<dbReference type="PANTHER" id="PTHR37423:SF2">
    <property type="entry name" value="MEMBRANE-BOUND LYTIC MUREIN TRANSGLYCOSYLASE C"/>
    <property type="match status" value="1"/>
</dbReference>
<proteinExistence type="inferred from homology"/>
<keyword evidence="8" id="KW-1185">Reference proteome</keyword>
<dbReference type="CDD" id="cd00254">
    <property type="entry name" value="LT-like"/>
    <property type="match status" value="1"/>
</dbReference>
<evidence type="ECO:0000313" key="5">
    <source>
        <dbReference type="EMBL" id="GEP05288.1"/>
    </source>
</evidence>
<name>A0A512J5Q0_9HYPH</name>
<dbReference type="Proteomes" id="UP001156856">
    <property type="component" value="Unassembled WGS sequence"/>
</dbReference>
<keyword evidence="3" id="KW-0812">Transmembrane</keyword>
<gene>
    <name evidence="6" type="ORF">GCM10007888_30490</name>
    <name evidence="5" type="ORF">MOX02_33260</name>
</gene>
<evidence type="ECO:0000313" key="7">
    <source>
        <dbReference type="Proteomes" id="UP000321960"/>
    </source>
</evidence>
<comment type="similarity">
    <text evidence="2">Belongs to the virb1 family.</text>
</comment>
<dbReference type="RefSeq" id="WP_147026860.1">
    <property type="nucleotide sequence ID" value="NZ_BJZU01000065.1"/>
</dbReference>
<evidence type="ECO:0000259" key="4">
    <source>
        <dbReference type="Pfam" id="PF01464"/>
    </source>
</evidence>
<feature type="domain" description="Transglycosylase SLT" evidence="4">
    <location>
        <begin position="133"/>
        <end position="232"/>
    </location>
</feature>
<reference evidence="6" key="1">
    <citation type="journal article" date="2014" name="Int. J. Syst. Evol. Microbiol.">
        <title>Complete genome of a new Firmicutes species belonging to the dominant human colonic microbiota ('Ruminococcus bicirculans') reveals two chromosomes and a selective capacity to utilize plant glucans.</title>
        <authorList>
            <consortium name="NISC Comparative Sequencing Program"/>
            <person name="Wegmann U."/>
            <person name="Louis P."/>
            <person name="Goesmann A."/>
            <person name="Henrissat B."/>
            <person name="Duncan S.H."/>
            <person name="Flint H.J."/>
        </authorList>
    </citation>
    <scope>NUCLEOTIDE SEQUENCE</scope>
    <source>
        <strain evidence="6">NBRC 107715</strain>
    </source>
</reference>
<dbReference type="InterPro" id="IPR023346">
    <property type="entry name" value="Lysozyme-like_dom_sf"/>
</dbReference>
<organism evidence="5 7">
    <name type="scientific">Methylobacterium oxalidis</name>
    <dbReference type="NCBI Taxonomy" id="944322"/>
    <lineage>
        <taxon>Bacteria</taxon>
        <taxon>Pseudomonadati</taxon>
        <taxon>Pseudomonadota</taxon>
        <taxon>Alphaproteobacteria</taxon>
        <taxon>Hyphomicrobiales</taxon>
        <taxon>Methylobacteriaceae</taxon>
        <taxon>Methylobacterium</taxon>
    </lineage>
</organism>
<protein>
    <recommendedName>
        <fullName evidence="4">Transglycosylase SLT domain-containing protein</fullName>
    </recommendedName>
</protein>
<accession>A0A512J5Q0</accession>
<comment type="similarity">
    <text evidence="1">Belongs to the transglycosylase Slt family.</text>
</comment>
<dbReference type="SUPFAM" id="SSF53955">
    <property type="entry name" value="Lysozyme-like"/>
    <property type="match status" value="1"/>
</dbReference>
<evidence type="ECO:0000313" key="6">
    <source>
        <dbReference type="EMBL" id="GLS64668.1"/>
    </source>
</evidence>
<dbReference type="PANTHER" id="PTHR37423">
    <property type="entry name" value="SOLUBLE LYTIC MUREIN TRANSGLYCOSYLASE-RELATED"/>
    <property type="match status" value="1"/>
</dbReference>
<dbReference type="Proteomes" id="UP000321960">
    <property type="component" value="Unassembled WGS sequence"/>
</dbReference>
<evidence type="ECO:0000256" key="3">
    <source>
        <dbReference type="SAM" id="Phobius"/>
    </source>
</evidence>
<dbReference type="EMBL" id="BSPK01000051">
    <property type="protein sequence ID" value="GLS64668.1"/>
    <property type="molecule type" value="Genomic_DNA"/>
</dbReference>
<reference evidence="8" key="2">
    <citation type="journal article" date="2019" name="Int. J. Syst. Evol. Microbiol.">
        <title>The Global Catalogue of Microorganisms (GCM) 10K type strain sequencing project: providing services to taxonomists for standard genome sequencing and annotation.</title>
        <authorList>
            <consortium name="The Broad Institute Genomics Platform"/>
            <consortium name="The Broad Institute Genome Sequencing Center for Infectious Disease"/>
            <person name="Wu L."/>
            <person name="Ma J."/>
        </authorList>
    </citation>
    <scope>NUCLEOTIDE SEQUENCE [LARGE SCALE GENOMIC DNA]</scope>
    <source>
        <strain evidence="8">NBRC 107715</strain>
    </source>
</reference>
<evidence type="ECO:0000256" key="2">
    <source>
        <dbReference type="ARBA" id="ARBA00009387"/>
    </source>
</evidence>
<evidence type="ECO:0000256" key="1">
    <source>
        <dbReference type="ARBA" id="ARBA00007734"/>
    </source>
</evidence>
<reference evidence="5 7" key="3">
    <citation type="submission" date="2019-07" db="EMBL/GenBank/DDBJ databases">
        <title>Whole genome shotgun sequence of Methylobacterium oxalidis NBRC 107715.</title>
        <authorList>
            <person name="Hosoyama A."/>
            <person name="Uohara A."/>
            <person name="Ohji S."/>
            <person name="Ichikawa N."/>
        </authorList>
    </citation>
    <scope>NUCLEOTIDE SEQUENCE [LARGE SCALE GENOMIC DNA]</scope>
    <source>
        <strain evidence="5 7">NBRC 107715</strain>
    </source>
</reference>
<comment type="caution">
    <text evidence="5">The sequence shown here is derived from an EMBL/GenBank/DDBJ whole genome shotgun (WGS) entry which is preliminary data.</text>
</comment>
<dbReference type="Gene3D" id="1.10.530.10">
    <property type="match status" value="1"/>
</dbReference>
<dbReference type="AlphaFoldDB" id="A0A512J5Q0"/>